<evidence type="ECO:0000313" key="2">
    <source>
        <dbReference type="Proteomes" id="UP000285750"/>
    </source>
</evidence>
<dbReference type="InterPro" id="IPR042278">
    <property type="entry name" value="Mfa-like_1_N"/>
</dbReference>
<proteinExistence type="predicted"/>
<organism evidence="1 2">
    <name type="scientific">Phocaeicola plebeius</name>
    <dbReference type="NCBI Taxonomy" id="310297"/>
    <lineage>
        <taxon>Bacteria</taxon>
        <taxon>Pseudomonadati</taxon>
        <taxon>Bacteroidota</taxon>
        <taxon>Bacteroidia</taxon>
        <taxon>Bacteroidales</taxon>
        <taxon>Bacteroidaceae</taxon>
        <taxon>Phocaeicola</taxon>
    </lineage>
</organism>
<reference evidence="1 2" key="1">
    <citation type="submission" date="2018-08" db="EMBL/GenBank/DDBJ databases">
        <title>A genome reference for cultivated species of the human gut microbiota.</title>
        <authorList>
            <person name="Zou Y."/>
            <person name="Xue W."/>
            <person name="Luo G."/>
        </authorList>
    </citation>
    <scope>NUCLEOTIDE SEQUENCE [LARGE SCALE GENOMIC DNA]</scope>
    <source>
        <strain evidence="1 2">AF24-16AC</strain>
    </source>
</reference>
<evidence type="ECO:0008006" key="3">
    <source>
        <dbReference type="Google" id="ProtNLM"/>
    </source>
</evidence>
<comment type="caution">
    <text evidence="1">The sequence shown here is derived from an EMBL/GenBank/DDBJ whole genome shotgun (WGS) entry which is preliminary data.</text>
</comment>
<sequence>MVAGCSQNEILNESVDTANVLKVTVTENGFESVDSESRAVDNGSATNFENGDKIGVYIVEDGATVIQKNVALTYNSATSAWDGTLYYYEGADYIAYYPYDEEMGEMKSVADIQKYFSENKYTQDQNSAEAYRNCDLMTAEVKAENVQEGGDLNLALSHAMALVEFNIPTYAYKTSDEADAYTYGVPLGDLTITLGGTDYTPYNISTGLYRCIVSPSDAAFDINGSFMDVKVNKPVKFEKAGVTMTANQYKRYNVTYGGAPGTGVTTRPIEVGDYYYADGNIVPKDFPTVPAGCIGVVFSTTTNHEMALDGVTACNHGYVLSLKNASGNVSGNTGAWGYSLWTTTPSDWTTVGLTPVAQENLSSIVSDNNGLAYTNSIVSNIEADGVDKLKHALETYGKQGMAMEAYEASDKTTGWFVPSVGQLLSIVHNLGGDEDFAGTQVTNESFKNINEVLEKAGGDVDKGQTTTKWWSSNVGTKASGSTTGAFLLELSSSGKCEIWVDGYGSKNRVRPILAF</sequence>
<dbReference type="Gene3D" id="2.60.40.3570">
    <property type="match status" value="1"/>
</dbReference>
<dbReference type="CDD" id="cd13120">
    <property type="entry name" value="BF2867_like_N"/>
    <property type="match status" value="1"/>
</dbReference>
<accession>A0A412H7D5</accession>
<dbReference type="Gene3D" id="2.60.40.2620">
    <property type="entry name" value="Fimbrillin-like"/>
    <property type="match status" value="1"/>
</dbReference>
<dbReference type="Pfam" id="PF13149">
    <property type="entry name" value="Mfa_like_1"/>
    <property type="match status" value="1"/>
</dbReference>
<dbReference type="AlphaFoldDB" id="A0A412H7D5"/>
<name>A0A412H7D5_9BACT</name>
<gene>
    <name evidence="1" type="ORF">DWY14_05495</name>
</gene>
<protein>
    <recommendedName>
        <fullName evidence="3">Fimbrillin family protein</fullName>
    </recommendedName>
</protein>
<dbReference type="InterPro" id="IPR025049">
    <property type="entry name" value="Mfa-like_1"/>
</dbReference>
<dbReference type="EMBL" id="QRUY01000009">
    <property type="protein sequence ID" value="RGS08631.1"/>
    <property type="molecule type" value="Genomic_DNA"/>
</dbReference>
<evidence type="ECO:0000313" key="1">
    <source>
        <dbReference type="EMBL" id="RGS08631.1"/>
    </source>
</evidence>
<dbReference type="Proteomes" id="UP000285750">
    <property type="component" value="Unassembled WGS sequence"/>
</dbReference>